<accession>A0AA97NTN3</accession>
<feature type="domain" description="UBX" evidence="2">
    <location>
        <begin position="400"/>
        <end position="483"/>
    </location>
</feature>
<dbReference type="GO" id="GO:0005783">
    <property type="term" value="C:endoplasmic reticulum"/>
    <property type="evidence" value="ECO:0007669"/>
    <property type="project" value="TreeGrafter"/>
</dbReference>
<dbReference type="PROSITE" id="PS50033">
    <property type="entry name" value="UBX"/>
    <property type="match status" value="1"/>
</dbReference>
<dbReference type="PANTHER" id="PTHR46424:SF1">
    <property type="entry name" value="UBX DOMAIN-CONTAINING PROTEIN 4"/>
    <property type="match status" value="1"/>
</dbReference>
<organism evidence="3">
    <name type="scientific">Pyricularia oryzae (strain Y34)</name>
    <name type="common">Rice blast fungus</name>
    <name type="synonym">Magnaporthe oryzae</name>
    <dbReference type="NCBI Taxonomy" id="1143189"/>
    <lineage>
        <taxon>Eukaryota</taxon>
        <taxon>Fungi</taxon>
        <taxon>Dikarya</taxon>
        <taxon>Ascomycota</taxon>
        <taxon>Pezizomycotina</taxon>
        <taxon>Sordariomycetes</taxon>
        <taxon>Sordariomycetidae</taxon>
        <taxon>Magnaporthales</taxon>
        <taxon>Pyriculariaceae</taxon>
        <taxon>Pyricularia</taxon>
    </lineage>
</organism>
<reference evidence="3" key="1">
    <citation type="journal article" date="2012" name="PLoS Genet.">
        <title>Comparative analysis of the genomes of two field isolates of the rice blast fungus Magnaporthe oryzae.</title>
        <authorList>
            <person name="Xue M."/>
            <person name="Yang J."/>
            <person name="Li Z."/>
            <person name="Hu S."/>
            <person name="Yao N."/>
            <person name="Dean R.A."/>
            <person name="Zhao W."/>
            <person name="Shen M."/>
            <person name="Zhang H."/>
            <person name="Li C."/>
            <person name="Liu L."/>
            <person name="Cao L."/>
            <person name="Xu X."/>
            <person name="Xing Y."/>
            <person name="Hsiang T."/>
            <person name="Zhang Z."/>
            <person name="Xu J.R."/>
            <person name="Peng Y.L."/>
        </authorList>
    </citation>
    <scope>NUCLEOTIDE SEQUENCE</scope>
    <source>
        <strain evidence="3">Y34</strain>
    </source>
</reference>
<gene>
    <name evidence="3" type="ORF">OOU_Y34scaffold00666g50</name>
</gene>
<dbReference type="CDD" id="cd01767">
    <property type="entry name" value="UBX"/>
    <property type="match status" value="1"/>
</dbReference>
<feature type="compositionally biased region" description="Polar residues" evidence="1">
    <location>
        <begin position="261"/>
        <end position="299"/>
    </location>
</feature>
<dbReference type="GO" id="GO:0036503">
    <property type="term" value="P:ERAD pathway"/>
    <property type="evidence" value="ECO:0007669"/>
    <property type="project" value="TreeGrafter"/>
</dbReference>
<evidence type="ECO:0000256" key="1">
    <source>
        <dbReference type="SAM" id="MobiDB-lite"/>
    </source>
</evidence>
<dbReference type="AlphaFoldDB" id="A0AA97NTN3"/>
<dbReference type="SUPFAM" id="SSF54236">
    <property type="entry name" value="Ubiquitin-like"/>
    <property type="match status" value="1"/>
</dbReference>
<evidence type="ECO:0000259" key="2">
    <source>
        <dbReference type="PROSITE" id="PS50033"/>
    </source>
</evidence>
<dbReference type="InterPro" id="IPR029071">
    <property type="entry name" value="Ubiquitin-like_domsf"/>
</dbReference>
<feature type="compositionally biased region" description="Basic and acidic residues" evidence="1">
    <location>
        <begin position="359"/>
        <end position="375"/>
    </location>
</feature>
<sequence length="611" mass="65733">MLPERYDISCPEKKLAKVNCDVTPRDEANALQLSPGKAWSLAVLRSSQECGGDLGTCSQVVYLGGAPGVLRGKAPASNRAVASRGLSNSRRCVSDHFNNTASTCDCVHSRIINAIYHCGCKAFKPHTGRMFFDGTLQEGIAAAVQQAKMVVSFVTDGGEESTKWEEEYLVDDSAGSEEAKYLAAIFPLPKTPTLVLIRNGELKEYIASGVSKDDFMARLQKALGVAQPAPAAPAAVANPDESYPAQYAAGHRSTAGGLDSVIQSGSSTSNLAQANTPIPTSHVASGNRAAETQPQSTGAAASKQPDKGKGRAQPAAEDPTPGKAQVEVQKAAEIIKKRKKEANEDRRRILEKIEYDRAERKAREEERRAERRALREGTPVDTGAAAPATVAIPKTQASRTVSEICALQVRDFDGSTIRTRLPSSGTLRKDVREWVDANRSPNGSGPYLFKLVLTPLPNRTIDETEEDKTLLDLELAPSATLILVPVPRFTSAYGGGGGYRRGHGGIVDRINALFVAVMSIFNGFFGMFGRLLTGPPQITQGDAGIEMDELDQNQAQPPQGSSTGRRSPPGSARNRSDNSRVTGFRNPDDDRRDQQLYNGNSLNFEPRPDDE</sequence>
<evidence type="ECO:0000313" key="3">
    <source>
        <dbReference type="EMBL" id="ELQ36189.1"/>
    </source>
</evidence>
<name>A0AA97NTN3_PYRO3</name>
<feature type="region of interest" description="Disordered" evidence="1">
    <location>
        <begin position="258"/>
        <end position="328"/>
    </location>
</feature>
<dbReference type="InterPro" id="IPR001012">
    <property type="entry name" value="UBX_dom"/>
</dbReference>
<protein>
    <recommendedName>
        <fullName evidence="2">UBX domain-containing protein</fullName>
    </recommendedName>
</protein>
<feature type="region of interest" description="Disordered" evidence="1">
    <location>
        <begin position="359"/>
        <end position="391"/>
    </location>
</feature>
<feature type="region of interest" description="Disordered" evidence="1">
    <location>
        <begin position="553"/>
        <end position="611"/>
    </location>
</feature>
<dbReference type="Proteomes" id="UP000011086">
    <property type="component" value="Unassembled WGS sequence"/>
</dbReference>
<dbReference type="Pfam" id="PF00789">
    <property type="entry name" value="UBX"/>
    <property type="match status" value="1"/>
</dbReference>
<dbReference type="SMART" id="SM00166">
    <property type="entry name" value="UBX"/>
    <property type="match status" value="1"/>
</dbReference>
<dbReference type="Gene3D" id="3.10.20.90">
    <property type="entry name" value="Phosphatidylinositol 3-kinase Catalytic Subunit, Chain A, domain 1"/>
    <property type="match status" value="1"/>
</dbReference>
<dbReference type="EMBL" id="JH793700">
    <property type="protein sequence ID" value="ELQ36189.1"/>
    <property type="molecule type" value="Genomic_DNA"/>
</dbReference>
<feature type="compositionally biased region" description="Low complexity" evidence="1">
    <location>
        <begin position="557"/>
        <end position="573"/>
    </location>
</feature>
<dbReference type="PANTHER" id="PTHR46424">
    <property type="entry name" value="UBX DOMAIN-CONTAINING PROTEIN 4"/>
    <property type="match status" value="1"/>
</dbReference>
<proteinExistence type="predicted"/>